<keyword evidence="3" id="KW-1185">Reference proteome</keyword>
<dbReference type="PROSITE" id="PS50943">
    <property type="entry name" value="HTH_CROC1"/>
    <property type="match status" value="1"/>
</dbReference>
<dbReference type="SMART" id="SM00530">
    <property type="entry name" value="HTH_XRE"/>
    <property type="match status" value="1"/>
</dbReference>
<comment type="caution">
    <text evidence="2">The sequence shown here is derived from an EMBL/GenBank/DDBJ whole genome shotgun (WGS) entry which is preliminary data.</text>
</comment>
<dbReference type="InterPro" id="IPR001387">
    <property type="entry name" value="Cro/C1-type_HTH"/>
</dbReference>
<evidence type="ECO:0000313" key="2">
    <source>
        <dbReference type="EMBL" id="MEN5390293.1"/>
    </source>
</evidence>
<name>A0ABV0CB36_9GAMM</name>
<reference evidence="2 3" key="1">
    <citation type="submission" date="2024-04" db="EMBL/GenBank/DDBJ databases">
        <title>WGS of bacteria from Torrens River.</title>
        <authorList>
            <person name="Wyrsch E.R."/>
            <person name="Drigo B."/>
        </authorList>
    </citation>
    <scope>NUCLEOTIDE SEQUENCE [LARGE SCALE GENOMIC DNA]</scope>
    <source>
        <strain evidence="2 3">TWI153</strain>
    </source>
</reference>
<dbReference type="Gene3D" id="1.10.260.40">
    <property type="entry name" value="lambda repressor-like DNA-binding domains"/>
    <property type="match status" value="1"/>
</dbReference>
<dbReference type="Proteomes" id="UP001400166">
    <property type="component" value="Unassembled WGS sequence"/>
</dbReference>
<evidence type="ECO:0000259" key="1">
    <source>
        <dbReference type="PROSITE" id="PS50943"/>
    </source>
</evidence>
<evidence type="ECO:0000313" key="3">
    <source>
        <dbReference type="Proteomes" id="UP001400166"/>
    </source>
</evidence>
<protein>
    <submittedName>
        <fullName evidence="2">Helix-turn-helix transcriptional regulator</fullName>
    </submittedName>
</protein>
<accession>A0ABV0CB36</accession>
<dbReference type="EMBL" id="JBDJOF010000018">
    <property type="protein sequence ID" value="MEN5390293.1"/>
    <property type="molecule type" value="Genomic_DNA"/>
</dbReference>
<dbReference type="SUPFAM" id="SSF47413">
    <property type="entry name" value="lambda repressor-like DNA-binding domains"/>
    <property type="match status" value="1"/>
</dbReference>
<dbReference type="InterPro" id="IPR010982">
    <property type="entry name" value="Lambda_DNA-bd_dom_sf"/>
</dbReference>
<dbReference type="CDD" id="cd00093">
    <property type="entry name" value="HTH_XRE"/>
    <property type="match status" value="1"/>
</dbReference>
<feature type="domain" description="HTH cro/C1-type" evidence="1">
    <location>
        <begin position="36"/>
        <end position="96"/>
    </location>
</feature>
<sequence length="134" mass="15038">MTSTDQVYGPCCCRFTDRYLRVPSPTVITATFSKRLSEARALRGLSQRALGALVDKDQDKNRGAVLINRYERERNQADMTKAAELAKALDVPVAYLFAEDDDLAAAILAFAKLPSGERQRMREELERLAGEQRD</sequence>
<organism evidence="2 3">
    <name type="scientific">Stenotrophomonas hibiscicola</name>
    <dbReference type="NCBI Taxonomy" id="86189"/>
    <lineage>
        <taxon>Bacteria</taxon>
        <taxon>Pseudomonadati</taxon>
        <taxon>Pseudomonadota</taxon>
        <taxon>Gammaproteobacteria</taxon>
        <taxon>Lysobacterales</taxon>
        <taxon>Lysobacteraceae</taxon>
        <taxon>Stenotrophomonas</taxon>
        <taxon>Stenotrophomonas maltophilia group</taxon>
    </lineage>
</organism>
<dbReference type="RefSeq" id="WP_308304913.1">
    <property type="nucleotide sequence ID" value="NZ_JBDJOF010000018.1"/>
</dbReference>
<gene>
    <name evidence="2" type="ORF">ABE587_10735</name>
</gene>
<proteinExistence type="predicted"/>